<keyword evidence="3" id="KW-0813">Transport</keyword>
<dbReference type="Pfam" id="PF25967">
    <property type="entry name" value="RND-MFP_C"/>
    <property type="match status" value="1"/>
</dbReference>
<sequence length="424" mass="44723">MSTNDLRSSPEETSAPKADDLGFDLPPPAALSRTQVALACAALVVVLGAVFAATYLPKRDARAALEASVRSAETTAPRVEVVTPKVTSSDRSLVLPGSIRPLEETVVYPRVSGYVRKWNVDIGDKVEEGQVLAEIDTPELDRELTQASAELTQAKAALVRAEASRDLSKTNLDRYEKLVPAGVATQQELDQRQGQARVDAAGVTVAQAAITGAAAKIQRIRDLRGFAKIVAPFAGTVVSRTIERGALVSSGNGTPLFRIAATDPVRVFVGVPQDVAPSVKVGAKAAVSVREFPGVSFEGTVARTSGALDAATRTMNTEVRVPNPDNKLLAGMYAEASLTLPLPHRVLEIPATALYNDAKGLRVAVVDAESKVRFVPITIERDTGATILISTGLEGSERVVKLANMQLAEGTTVELLPTAAPPPK</sequence>
<proteinExistence type="inferred from homology"/>
<feature type="domain" description="Multidrug resistance protein MdtA-like barrel-sandwich hybrid" evidence="7">
    <location>
        <begin position="107"/>
        <end position="256"/>
    </location>
</feature>
<feature type="domain" description="Multidrug resistance protein MdtA-like C-terminal permuted SH3" evidence="9">
    <location>
        <begin position="347"/>
        <end position="400"/>
    </location>
</feature>
<gene>
    <name evidence="10" type="ORF">GF068_30650</name>
</gene>
<dbReference type="Pfam" id="PF25917">
    <property type="entry name" value="BSH_RND"/>
    <property type="match status" value="1"/>
</dbReference>
<feature type="region of interest" description="Disordered" evidence="4">
    <location>
        <begin position="1"/>
        <end position="21"/>
    </location>
</feature>
<evidence type="ECO:0000256" key="4">
    <source>
        <dbReference type="SAM" id="MobiDB-lite"/>
    </source>
</evidence>
<evidence type="ECO:0000259" key="7">
    <source>
        <dbReference type="Pfam" id="PF25917"/>
    </source>
</evidence>
<comment type="similarity">
    <text evidence="2">Belongs to the membrane fusion protein (MFP) (TC 8.A.1) family.</text>
</comment>
<name>A0A6N7Q0I9_9BACT</name>
<keyword evidence="5" id="KW-0812">Transmembrane</keyword>
<accession>A0A6N7Q0I9</accession>
<dbReference type="Pfam" id="PF25876">
    <property type="entry name" value="HH_MFP_RND"/>
    <property type="match status" value="1"/>
</dbReference>
<dbReference type="Pfam" id="PF25954">
    <property type="entry name" value="Beta-barrel_RND_2"/>
    <property type="match status" value="1"/>
</dbReference>
<dbReference type="Gene3D" id="2.40.50.100">
    <property type="match status" value="1"/>
</dbReference>
<evidence type="ECO:0000256" key="5">
    <source>
        <dbReference type="SAM" id="Phobius"/>
    </source>
</evidence>
<keyword evidence="11" id="KW-1185">Reference proteome</keyword>
<dbReference type="GO" id="GO:0015562">
    <property type="term" value="F:efflux transmembrane transporter activity"/>
    <property type="evidence" value="ECO:0007669"/>
    <property type="project" value="TreeGrafter"/>
</dbReference>
<feature type="transmembrane region" description="Helical" evidence="5">
    <location>
        <begin position="36"/>
        <end position="56"/>
    </location>
</feature>
<dbReference type="SUPFAM" id="SSF111369">
    <property type="entry name" value="HlyD-like secretion proteins"/>
    <property type="match status" value="1"/>
</dbReference>
<evidence type="ECO:0000256" key="1">
    <source>
        <dbReference type="ARBA" id="ARBA00004196"/>
    </source>
</evidence>
<protein>
    <submittedName>
        <fullName evidence="10">Efflux RND transporter periplasmic adaptor subunit</fullName>
    </submittedName>
</protein>
<keyword evidence="5" id="KW-1133">Transmembrane helix</keyword>
<dbReference type="PANTHER" id="PTHR30469:SF37">
    <property type="entry name" value="RAGD PROTEIN"/>
    <property type="match status" value="1"/>
</dbReference>
<evidence type="ECO:0000259" key="9">
    <source>
        <dbReference type="Pfam" id="PF25967"/>
    </source>
</evidence>
<evidence type="ECO:0000256" key="3">
    <source>
        <dbReference type="ARBA" id="ARBA00022448"/>
    </source>
</evidence>
<dbReference type="NCBIfam" id="TIGR01730">
    <property type="entry name" value="RND_mfp"/>
    <property type="match status" value="1"/>
</dbReference>
<feature type="domain" description="Multidrug resistance protein MdtA-like alpha-helical hairpin" evidence="6">
    <location>
        <begin position="150"/>
        <end position="214"/>
    </location>
</feature>
<dbReference type="Gene3D" id="2.40.420.20">
    <property type="match status" value="1"/>
</dbReference>
<dbReference type="RefSeq" id="WP_153823045.1">
    <property type="nucleotide sequence ID" value="NZ_WJIE01000010.1"/>
</dbReference>
<evidence type="ECO:0000313" key="11">
    <source>
        <dbReference type="Proteomes" id="UP000440224"/>
    </source>
</evidence>
<dbReference type="Gene3D" id="1.10.287.470">
    <property type="entry name" value="Helix hairpin bin"/>
    <property type="match status" value="1"/>
</dbReference>
<dbReference type="InterPro" id="IPR006143">
    <property type="entry name" value="RND_pump_MFP"/>
</dbReference>
<organism evidence="10 11">
    <name type="scientific">Polyangium spumosum</name>
    <dbReference type="NCBI Taxonomy" id="889282"/>
    <lineage>
        <taxon>Bacteria</taxon>
        <taxon>Pseudomonadati</taxon>
        <taxon>Myxococcota</taxon>
        <taxon>Polyangia</taxon>
        <taxon>Polyangiales</taxon>
        <taxon>Polyangiaceae</taxon>
        <taxon>Polyangium</taxon>
    </lineage>
</organism>
<dbReference type="InterPro" id="IPR058792">
    <property type="entry name" value="Beta-barrel_RND_2"/>
</dbReference>
<dbReference type="EMBL" id="WJIE01000010">
    <property type="protein sequence ID" value="MRG96250.1"/>
    <property type="molecule type" value="Genomic_DNA"/>
</dbReference>
<comment type="subcellular location">
    <subcellularLocation>
        <location evidence="1">Cell envelope</location>
    </subcellularLocation>
</comment>
<dbReference type="AlphaFoldDB" id="A0A6N7Q0I9"/>
<evidence type="ECO:0000259" key="6">
    <source>
        <dbReference type="Pfam" id="PF25876"/>
    </source>
</evidence>
<reference evidence="10 11" key="1">
    <citation type="submission" date="2019-10" db="EMBL/GenBank/DDBJ databases">
        <title>A soil myxobacterium in the family Polyangiaceae.</title>
        <authorList>
            <person name="Li Y."/>
            <person name="Wang J."/>
        </authorList>
    </citation>
    <scope>NUCLEOTIDE SEQUENCE [LARGE SCALE GENOMIC DNA]</scope>
    <source>
        <strain evidence="10 11">DSM 14734</strain>
    </source>
</reference>
<feature type="domain" description="CusB-like beta-barrel" evidence="8">
    <location>
        <begin position="268"/>
        <end position="339"/>
    </location>
</feature>
<evidence type="ECO:0000259" key="8">
    <source>
        <dbReference type="Pfam" id="PF25954"/>
    </source>
</evidence>
<keyword evidence="5" id="KW-0472">Membrane</keyword>
<evidence type="ECO:0000313" key="10">
    <source>
        <dbReference type="EMBL" id="MRG96250.1"/>
    </source>
</evidence>
<dbReference type="OrthoDB" id="176710at2"/>
<dbReference type="InterPro" id="IPR058625">
    <property type="entry name" value="MdtA-like_BSH"/>
</dbReference>
<dbReference type="Gene3D" id="2.40.30.170">
    <property type="match status" value="1"/>
</dbReference>
<evidence type="ECO:0000256" key="2">
    <source>
        <dbReference type="ARBA" id="ARBA00009477"/>
    </source>
</evidence>
<dbReference type="GO" id="GO:1990281">
    <property type="term" value="C:efflux pump complex"/>
    <property type="evidence" value="ECO:0007669"/>
    <property type="project" value="TreeGrafter"/>
</dbReference>
<dbReference type="PANTHER" id="PTHR30469">
    <property type="entry name" value="MULTIDRUG RESISTANCE PROTEIN MDTA"/>
    <property type="match status" value="1"/>
</dbReference>
<dbReference type="InterPro" id="IPR058624">
    <property type="entry name" value="MdtA-like_HH"/>
</dbReference>
<comment type="caution">
    <text evidence="10">The sequence shown here is derived from an EMBL/GenBank/DDBJ whole genome shotgun (WGS) entry which is preliminary data.</text>
</comment>
<dbReference type="FunFam" id="2.40.30.170:FF:000010">
    <property type="entry name" value="Efflux RND transporter periplasmic adaptor subunit"/>
    <property type="match status" value="1"/>
</dbReference>
<dbReference type="InterPro" id="IPR058627">
    <property type="entry name" value="MdtA-like_C"/>
</dbReference>
<dbReference type="Proteomes" id="UP000440224">
    <property type="component" value="Unassembled WGS sequence"/>
</dbReference>